<gene>
    <name evidence="1" type="ORF">DES35_10473</name>
</gene>
<organism evidence="1 2">
    <name type="scientific">Schleiferia thermophila</name>
    <dbReference type="NCBI Taxonomy" id="884107"/>
    <lineage>
        <taxon>Bacteria</taxon>
        <taxon>Pseudomonadati</taxon>
        <taxon>Bacteroidota</taxon>
        <taxon>Flavobacteriia</taxon>
        <taxon>Flavobacteriales</taxon>
        <taxon>Schleiferiaceae</taxon>
        <taxon>Schleiferia</taxon>
    </lineage>
</organism>
<dbReference type="AlphaFoldDB" id="A0A369A4D6"/>
<sequence>MEAEKLTPKTVANYLKSNFSNRGGLKSVFASQFLSKFELEQLEALKADIEAEIQARYDAIAQEKIAEVEKLGYKVIKA</sequence>
<name>A0A369A4D6_9FLAO</name>
<evidence type="ECO:0000313" key="1">
    <source>
        <dbReference type="EMBL" id="RCX02314.1"/>
    </source>
</evidence>
<evidence type="ECO:0000313" key="2">
    <source>
        <dbReference type="Proteomes" id="UP000253517"/>
    </source>
</evidence>
<dbReference type="RefSeq" id="WP_037361231.1">
    <property type="nucleotide sequence ID" value="NZ_BHZF01000006.1"/>
</dbReference>
<dbReference type="Proteomes" id="UP000253517">
    <property type="component" value="Unassembled WGS sequence"/>
</dbReference>
<proteinExistence type="predicted"/>
<reference evidence="1 2" key="1">
    <citation type="submission" date="2018-07" db="EMBL/GenBank/DDBJ databases">
        <title>Genomic Encyclopedia of Type Strains, Phase IV (KMG-IV): sequencing the most valuable type-strain genomes for metagenomic binning, comparative biology and taxonomic classification.</title>
        <authorList>
            <person name="Goeker M."/>
        </authorList>
    </citation>
    <scope>NUCLEOTIDE SEQUENCE [LARGE SCALE GENOMIC DNA]</scope>
    <source>
        <strain evidence="1 2">DSM 21410</strain>
    </source>
</reference>
<keyword evidence="2" id="KW-1185">Reference proteome</keyword>
<dbReference type="EMBL" id="QPJS01000004">
    <property type="protein sequence ID" value="RCX02314.1"/>
    <property type="molecule type" value="Genomic_DNA"/>
</dbReference>
<accession>A0A369A4D6</accession>
<protein>
    <submittedName>
        <fullName evidence="1">Uncharacterized protein</fullName>
    </submittedName>
</protein>
<comment type="caution">
    <text evidence="1">The sequence shown here is derived from an EMBL/GenBank/DDBJ whole genome shotgun (WGS) entry which is preliminary data.</text>
</comment>